<dbReference type="OrthoDB" id="9806513at2"/>
<keyword evidence="2" id="KW-0805">Transcription regulation</keyword>
<dbReference type="GO" id="GO:0003677">
    <property type="term" value="F:DNA binding"/>
    <property type="evidence" value="ECO:0007669"/>
    <property type="project" value="UniProtKB-KW"/>
</dbReference>
<dbReference type="GO" id="GO:0003700">
    <property type="term" value="F:DNA-binding transcription factor activity"/>
    <property type="evidence" value="ECO:0007669"/>
    <property type="project" value="InterPro"/>
</dbReference>
<dbReference type="InterPro" id="IPR047057">
    <property type="entry name" value="MerR_fam"/>
</dbReference>
<evidence type="ECO:0000256" key="3">
    <source>
        <dbReference type="ARBA" id="ARBA00023125"/>
    </source>
</evidence>
<reference evidence="7" key="1">
    <citation type="submission" date="2016-10" db="EMBL/GenBank/DDBJ databases">
        <authorList>
            <person name="Varghese N."/>
            <person name="Submissions S."/>
        </authorList>
    </citation>
    <scope>NUCLEOTIDE SEQUENCE [LARGE SCALE GENOMIC DNA]</scope>
    <source>
        <strain evidence="7">B48,IBRC-M 10115,DSM 25386,CECT 8001</strain>
    </source>
</reference>
<organism evidence="6 7">
    <name type="scientific">Mesobacillus persicus</name>
    <dbReference type="NCBI Taxonomy" id="930146"/>
    <lineage>
        <taxon>Bacteria</taxon>
        <taxon>Bacillati</taxon>
        <taxon>Bacillota</taxon>
        <taxon>Bacilli</taxon>
        <taxon>Bacillales</taxon>
        <taxon>Bacillaceae</taxon>
        <taxon>Mesobacillus</taxon>
    </lineage>
</organism>
<dbReference type="AlphaFoldDB" id="A0A1H8CSC3"/>
<accession>A0A1H8CSC3</accession>
<dbReference type="InterPro" id="IPR000551">
    <property type="entry name" value="MerR-type_HTH_dom"/>
</dbReference>
<keyword evidence="1" id="KW-0678">Repressor</keyword>
<dbReference type="EMBL" id="FOBW01000007">
    <property type="protein sequence ID" value="SEM97762.1"/>
    <property type="molecule type" value="Genomic_DNA"/>
</dbReference>
<keyword evidence="3" id="KW-0238">DNA-binding</keyword>
<proteinExistence type="predicted"/>
<evidence type="ECO:0000256" key="1">
    <source>
        <dbReference type="ARBA" id="ARBA00022491"/>
    </source>
</evidence>
<feature type="domain" description="HTH merR-type" evidence="5">
    <location>
        <begin position="12"/>
        <end position="80"/>
    </location>
</feature>
<evidence type="ECO:0000256" key="4">
    <source>
        <dbReference type="ARBA" id="ARBA00023163"/>
    </source>
</evidence>
<evidence type="ECO:0000259" key="5">
    <source>
        <dbReference type="PROSITE" id="PS50937"/>
    </source>
</evidence>
<name>A0A1H8CSC3_9BACI</name>
<dbReference type="PANTHER" id="PTHR30204">
    <property type="entry name" value="REDOX-CYCLING DRUG-SENSING TRANSCRIPTIONAL ACTIVATOR SOXR"/>
    <property type="match status" value="1"/>
</dbReference>
<keyword evidence="4" id="KW-0804">Transcription</keyword>
<dbReference type="RefSeq" id="WP_090745531.1">
    <property type="nucleotide sequence ID" value="NZ_FOBW01000007.1"/>
</dbReference>
<dbReference type="Pfam" id="PF13411">
    <property type="entry name" value="MerR_1"/>
    <property type="match status" value="1"/>
</dbReference>
<dbReference type="InterPro" id="IPR009061">
    <property type="entry name" value="DNA-bd_dom_put_sf"/>
</dbReference>
<dbReference type="SUPFAM" id="SSF46955">
    <property type="entry name" value="Putative DNA-binding domain"/>
    <property type="match status" value="1"/>
</dbReference>
<gene>
    <name evidence="6" type="ORF">SAMN05192533_107209</name>
</gene>
<dbReference type="SMART" id="SM00422">
    <property type="entry name" value="HTH_MERR"/>
    <property type="match status" value="1"/>
</dbReference>
<dbReference type="PANTHER" id="PTHR30204:SF65">
    <property type="entry name" value="HTH-TYPE TRANSCRIPTIONAL REGULATOR TNRA"/>
    <property type="match status" value="1"/>
</dbReference>
<dbReference type="STRING" id="930146.SAMN05192533_107209"/>
<evidence type="ECO:0000313" key="7">
    <source>
        <dbReference type="Proteomes" id="UP000198553"/>
    </source>
</evidence>
<keyword evidence="7" id="KW-1185">Reference proteome</keyword>
<dbReference type="PROSITE" id="PS50937">
    <property type="entry name" value="HTH_MERR_2"/>
    <property type="match status" value="1"/>
</dbReference>
<dbReference type="Proteomes" id="UP000198553">
    <property type="component" value="Unassembled WGS sequence"/>
</dbReference>
<protein>
    <submittedName>
        <fullName evidence="6">MerR HTH family regulatory protein</fullName>
    </submittedName>
</protein>
<evidence type="ECO:0000256" key="2">
    <source>
        <dbReference type="ARBA" id="ARBA00023015"/>
    </source>
</evidence>
<sequence length="106" mass="12406">MAKEASYKDKKVITIGIVRELTGLSERQIRYYEERKLIFPERTSGGSRKYSFADIELLMEIAEKIEDGVQTYEIRQEMKKKNADATKLRNKMIQGQLNAQFGTRKR</sequence>
<evidence type="ECO:0000313" key="6">
    <source>
        <dbReference type="EMBL" id="SEM97762.1"/>
    </source>
</evidence>
<dbReference type="Gene3D" id="1.10.1660.10">
    <property type="match status" value="1"/>
</dbReference>